<dbReference type="GO" id="GO:0003993">
    <property type="term" value="F:acid phosphatase activity"/>
    <property type="evidence" value="ECO:0007669"/>
    <property type="project" value="InterPro"/>
</dbReference>
<dbReference type="Gene3D" id="2.60.40.1190">
    <property type="match status" value="1"/>
</dbReference>
<dbReference type="InterPro" id="IPR029052">
    <property type="entry name" value="Metallo-depent_PP-like"/>
</dbReference>
<protein>
    <recommendedName>
        <fullName evidence="2">Calcineurin-like phosphoesterase domain-containing protein</fullName>
    </recommendedName>
</protein>
<dbReference type="Gene3D" id="3.60.21.10">
    <property type="match status" value="1"/>
</dbReference>
<keyword evidence="1" id="KW-0732">Signal</keyword>
<comment type="caution">
    <text evidence="3">The sequence shown here is derived from an EMBL/GenBank/DDBJ whole genome shotgun (WGS) entry which is preliminary data.</text>
</comment>
<dbReference type="SUPFAM" id="SSF56300">
    <property type="entry name" value="Metallo-dependent phosphatases"/>
    <property type="match status" value="1"/>
</dbReference>
<organism evidence="3 4">
    <name type="scientific">Candidatus Glassbacteria bacterium RIFCSPLOWO2_12_FULL_58_11</name>
    <dbReference type="NCBI Taxonomy" id="1817867"/>
    <lineage>
        <taxon>Bacteria</taxon>
        <taxon>Candidatus Glassiibacteriota</taxon>
    </lineage>
</organism>
<evidence type="ECO:0000259" key="2">
    <source>
        <dbReference type="Pfam" id="PF00149"/>
    </source>
</evidence>
<proteinExistence type="predicted"/>
<dbReference type="GO" id="GO:0046872">
    <property type="term" value="F:metal ion binding"/>
    <property type="evidence" value="ECO:0007669"/>
    <property type="project" value="InterPro"/>
</dbReference>
<dbReference type="PANTHER" id="PTHR22953">
    <property type="entry name" value="ACID PHOSPHATASE RELATED"/>
    <property type="match status" value="1"/>
</dbReference>
<gene>
    <name evidence="3" type="ORF">A3F83_03960</name>
</gene>
<reference evidence="3 4" key="1">
    <citation type="journal article" date="2016" name="Nat. Commun.">
        <title>Thousands of microbial genomes shed light on interconnected biogeochemical processes in an aquifer system.</title>
        <authorList>
            <person name="Anantharaman K."/>
            <person name="Brown C.T."/>
            <person name="Hug L.A."/>
            <person name="Sharon I."/>
            <person name="Castelle C.J."/>
            <person name="Probst A.J."/>
            <person name="Thomas B.C."/>
            <person name="Singh A."/>
            <person name="Wilkins M.J."/>
            <person name="Karaoz U."/>
            <person name="Brodie E.L."/>
            <person name="Williams K.H."/>
            <person name="Hubbard S.S."/>
            <person name="Banfield J.F."/>
        </authorList>
    </citation>
    <scope>NUCLEOTIDE SEQUENCE [LARGE SCALE GENOMIC DNA]</scope>
</reference>
<dbReference type="PANTHER" id="PTHR22953:SF153">
    <property type="entry name" value="PURPLE ACID PHOSPHATASE"/>
    <property type="match status" value="1"/>
</dbReference>
<evidence type="ECO:0000256" key="1">
    <source>
        <dbReference type="ARBA" id="ARBA00022729"/>
    </source>
</evidence>
<dbReference type="AlphaFoldDB" id="A0A1F5Z057"/>
<dbReference type="SUPFAM" id="SSF49344">
    <property type="entry name" value="CBD9-like"/>
    <property type="match status" value="1"/>
</dbReference>
<evidence type="ECO:0000313" key="3">
    <source>
        <dbReference type="EMBL" id="OGG05755.1"/>
    </source>
</evidence>
<dbReference type="InterPro" id="IPR008963">
    <property type="entry name" value="Purple_acid_Pase-like_N"/>
</dbReference>
<dbReference type="InterPro" id="IPR004843">
    <property type="entry name" value="Calcineurin-like_PHP"/>
</dbReference>
<dbReference type="EMBL" id="MFIX01000039">
    <property type="protein sequence ID" value="OGG05755.1"/>
    <property type="molecule type" value="Genomic_DNA"/>
</dbReference>
<sequence length="721" mass="80375">MPPSGDHNLIMESPIPKSIYMFFLIGFFSLLSCGRRESASVPLVYPYLQNVTSDGATVMWETGDSVIGKVRYGAPGSLEQLVTEQKPETIHKLRLLGLNADSTYSYRAEYSSTKLGESHFRTFPKDGSRPWRMAVYGDSRSNPEKHAAIIRGIIKANPLLVMHTGDYATDGRIYGQWKPQFFDPAAELLKSVPLFPVIGNHEYNSPWYYRYFDLDFYHAGQAYYSFDVANAHIVLLNSDAPYADWDMNSGQMRWLIEDLEKHASATWKIVSFHHPPFSARNLRPVIPQRWVWHPVFEQHGVDIVFNGHDHHYFRTYAVGTTEPRGTRTGIPYIITGGGGAPLEGAEPQDYGAFIRKGNHFTTVDFEADRLTLRAIDDSGVFDSLTIHKGFGLSPEQFASYPAMIFKLNLANAIYKSTPFSIRKGMLKGRLSLEVPTYFKIPLNVELHWKNADSYAINHCRFNRLLKPGDTLKLKCDLESSSVGSSPTPIAQVLFSLPGGGKPFINDTVNFFPFKIRKTDPLTAAHLSQSPVMDGAIGELEWKESKPLMDFFPSVRQIVTGGLERTTLVRLGHSGDTLFVSAVVTGITSPTRSEKRKRDDLSIMGDDCFAVSLGLEKKVFVFVATSSGSLLDALNKNPEWNGGIDYSVQGSESAWTVEMAIPLSQFGPGVPKAINLSRWENNGLSADEWNPTYSPINRSYSLPAFGIDMAEPAAMVPLVLTH</sequence>
<accession>A0A1F5Z057</accession>
<dbReference type="Proteomes" id="UP000179129">
    <property type="component" value="Unassembled WGS sequence"/>
</dbReference>
<evidence type="ECO:0000313" key="4">
    <source>
        <dbReference type="Proteomes" id="UP000179129"/>
    </source>
</evidence>
<dbReference type="STRING" id="1817867.A3F83_03960"/>
<feature type="domain" description="Calcineurin-like phosphoesterase" evidence="2">
    <location>
        <begin position="134"/>
        <end position="312"/>
    </location>
</feature>
<name>A0A1F5Z057_9BACT</name>
<dbReference type="Pfam" id="PF00149">
    <property type="entry name" value="Metallophos"/>
    <property type="match status" value="1"/>
</dbReference>
<dbReference type="SUPFAM" id="SSF49363">
    <property type="entry name" value="Purple acid phosphatase, N-terminal domain"/>
    <property type="match status" value="1"/>
</dbReference>
<dbReference type="InterPro" id="IPR039331">
    <property type="entry name" value="PAPs-like"/>
</dbReference>